<proteinExistence type="predicted"/>
<evidence type="ECO:0000256" key="3">
    <source>
        <dbReference type="SAM" id="Coils"/>
    </source>
</evidence>
<dbReference type="EMBL" id="JAUSVR010000001">
    <property type="protein sequence ID" value="MDQ0509296.1"/>
    <property type="molecule type" value="Genomic_DNA"/>
</dbReference>
<dbReference type="Pfam" id="PF25881">
    <property type="entry name" value="HH_YBHG"/>
    <property type="match status" value="1"/>
</dbReference>
<feature type="signal peptide" evidence="4">
    <location>
        <begin position="1"/>
        <end position="20"/>
    </location>
</feature>
<dbReference type="Gene3D" id="2.40.50.100">
    <property type="match status" value="2"/>
</dbReference>
<keyword evidence="7" id="KW-1185">Reference proteome</keyword>
<evidence type="ECO:0000259" key="5">
    <source>
        <dbReference type="Pfam" id="PF25881"/>
    </source>
</evidence>
<gene>
    <name evidence="6" type="ORF">QOZ99_000173</name>
</gene>
<evidence type="ECO:0000313" key="7">
    <source>
        <dbReference type="Proteomes" id="UP001235094"/>
    </source>
</evidence>
<organism evidence="6 7">
    <name type="scientific">Ancylobacter amanitiformis</name>
    <dbReference type="NCBI Taxonomy" id="217069"/>
    <lineage>
        <taxon>Bacteria</taxon>
        <taxon>Pseudomonadati</taxon>
        <taxon>Pseudomonadota</taxon>
        <taxon>Alphaproteobacteria</taxon>
        <taxon>Hyphomicrobiales</taxon>
        <taxon>Xanthobacteraceae</taxon>
        <taxon>Ancylobacter</taxon>
    </lineage>
</organism>
<dbReference type="Gene3D" id="1.10.287.470">
    <property type="entry name" value="Helix hairpin bin"/>
    <property type="match status" value="2"/>
</dbReference>
<reference evidence="6 7" key="1">
    <citation type="submission" date="2023-07" db="EMBL/GenBank/DDBJ databases">
        <title>Genomic Encyclopedia of Type Strains, Phase IV (KMG-IV): sequencing the most valuable type-strain genomes for metagenomic binning, comparative biology and taxonomic classification.</title>
        <authorList>
            <person name="Goeker M."/>
        </authorList>
    </citation>
    <scope>NUCLEOTIDE SEQUENCE [LARGE SCALE GENOMIC DNA]</scope>
    <source>
        <strain evidence="6 7">DSM 15561</strain>
    </source>
</reference>
<dbReference type="Proteomes" id="UP001235094">
    <property type="component" value="Unassembled WGS sequence"/>
</dbReference>
<dbReference type="InterPro" id="IPR050465">
    <property type="entry name" value="UPF0194_transport"/>
</dbReference>
<dbReference type="Gene3D" id="6.10.140.1990">
    <property type="match status" value="1"/>
</dbReference>
<feature type="coiled-coil region" evidence="3">
    <location>
        <begin position="143"/>
        <end position="196"/>
    </location>
</feature>
<protein>
    <submittedName>
        <fullName evidence="6">HlyD family secretion protein</fullName>
    </submittedName>
</protein>
<keyword evidence="4" id="KW-0732">Signal</keyword>
<evidence type="ECO:0000313" key="6">
    <source>
        <dbReference type="EMBL" id="MDQ0509296.1"/>
    </source>
</evidence>
<evidence type="ECO:0000256" key="4">
    <source>
        <dbReference type="SAM" id="SignalP"/>
    </source>
</evidence>
<dbReference type="InterPro" id="IPR030190">
    <property type="entry name" value="MacA_alpha-hairpin_sf"/>
</dbReference>
<name>A0ABU0LKS0_9HYPH</name>
<dbReference type="SUPFAM" id="SSF111369">
    <property type="entry name" value="HlyD-like secretion proteins"/>
    <property type="match status" value="2"/>
</dbReference>
<dbReference type="Gene3D" id="2.40.30.170">
    <property type="match status" value="1"/>
</dbReference>
<evidence type="ECO:0000256" key="1">
    <source>
        <dbReference type="ARBA" id="ARBA00004196"/>
    </source>
</evidence>
<feature type="domain" description="YbhG-like alpha-helical hairpin" evidence="5">
    <location>
        <begin position="80"/>
        <end position="197"/>
    </location>
</feature>
<dbReference type="RefSeq" id="WP_306887988.1">
    <property type="nucleotide sequence ID" value="NZ_JAUSVR010000001.1"/>
</dbReference>
<sequence>MKIGDFVGAMVAGALALALAACSEAGPPRYQGYAEGELIFVGPDEAGRVASLDVDEGAAVTPGMKLFEIDPVLQQAEVDAASASLEQARAQLADLQASSQRPEEIAVLEATRRRATAALDLSRIELDRQKELYAKAVGSKAALDTAQHTYDQNQAALDEITQQIKVAGMASRDRQIDAAERQVDAAQASLASARIRLERRNVAASIAGSVETVYFRPGELVPAGRPVVSILPPDLIKLRFFVPEPDLARFKLGTRVMVSCDGCAPTPARVSYIASSAEYTPPVIYSLDERSKLVFMLEAKAETPGALRPGQPITVEVAP</sequence>
<dbReference type="InterPro" id="IPR059052">
    <property type="entry name" value="HH_YbhG-like"/>
</dbReference>
<comment type="caution">
    <text evidence="6">The sequence shown here is derived from an EMBL/GenBank/DDBJ whole genome shotgun (WGS) entry which is preliminary data.</text>
</comment>
<accession>A0ABU0LKS0</accession>
<dbReference type="PROSITE" id="PS51257">
    <property type="entry name" value="PROKAR_LIPOPROTEIN"/>
    <property type="match status" value="1"/>
</dbReference>
<keyword evidence="2 3" id="KW-0175">Coiled coil</keyword>
<evidence type="ECO:0000256" key="2">
    <source>
        <dbReference type="ARBA" id="ARBA00023054"/>
    </source>
</evidence>
<dbReference type="PANTHER" id="PTHR32347">
    <property type="entry name" value="EFFLUX SYSTEM COMPONENT YKNX-RELATED"/>
    <property type="match status" value="1"/>
</dbReference>
<dbReference type="PANTHER" id="PTHR32347:SF23">
    <property type="entry name" value="BLL5650 PROTEIN"/>
    <property type="match status" value="1"/>
</dbReference>
<feature type="chain" id="PRO_5047100179" evidence="4">
    <location>
        <begin position="21"/>
        <end position="319"/>
    </location>
</feature>
<comment type="subcellular location">
    <subcellularLocation>
        <location evidence="1">Cell envelope</location>
    </subcellularLocation>
</comment>